<proteinExistence type="predicted"/>
<dbReference type="Gene3D" id="4.10.1000.10">
    <property type="entry name" value="Zinc finger, CCCH-type"/>
    <property type="match status" value="1"/>
</dbReference>
<dbReference type="PROSITE" id="PS50103">
    <property type="entry name" value="ZF_C3H1"/>
    <property type="match status" value="2"/>
</dbReference>
<gene>
    <name evidence="7" type="ORF">M408DRAFT_333262</name>
</gene>
<dbReference type="PANTHER" id="PTHR11224:SF10">
    <property type="entry name" value="IP09428P-RELATED"/>
    <property type="match status" value="1"/>
</dbReference>
<name>A0A0C3AR81_SERVB</name>
<feature type="region of interest" description="Disordered" evidence="5">
    <location>
        <begin position="110"/>
        <end position="293"/>
    </location>
</feature>
<dbReference type="InterPro" id="IPR036855">
    <property type="entry name" value="Znf_CCCH_sf"/>
</dbReference>
<keyword evidence="3 4" id="KW-0862">Zinc</keyword>
<reference evidence="8" key="2">
    <citation type="submission" date="2015-01" db="EMBL/GenBank/DDBJ databases">
        <title>Evolutionary Origins and Diversification of the Mycorrhizal Mutualists.</title>
        <authorList>
            <consortium name="DOE Joint Genome Institute"/>
            <consortium name="Mycorrhizal Genomics Consortium"/>
            <person name="Kohler A."/>
            <person name="Kuo A."/>
            <person name="Nagy L.G."/>
            <person name="Floudas D."/>
            <person name="Copeland A."/>
            <person name="Barry K.W."/>
            <person name="Cichocki N."/>
            <person name="Veneault-Fourrey C."/>
            <person name="LaButti K."/>
            <person name="Lindquist E.A."/>
            <person name="Lipzen A."/>
            <person name="Lundell T."/>
            <person name="Morin E."/>
            <person name="Murat C."/>
            <person name="Riley R."/>
            <person name="Ohm R."/>
            <person name="Sun H."/>
            <person name="Tunlid A."/>
            <person name="Henrissat B."/>
            <person name="Grigoriev I.V."/>
            <person name="Hibbett D.S."/>
            <person name="Martin F."/>
        </authorList>
    </citation>
    <scope>NUCLEOTIDE SEQUENCE [LARGE SCALE GENOMIC DNA]</scope>
    <source>
        <strain evidence="8">MAFF 305830</strain>
    </source>
</reference>
<feature type="zinc finger region" description="C3H1-type" evidence="4">
    <location>
        <begin position="64"/>
        <end position="91"/>
    </location>
</feature>
<feature type="compositionally biased region" description="Polar residues" evidence="5">
    <location>
        <begin position="250"/>
        <end position="293"/>
    </location>
</feature>
<evidence type="ECO:0000256" key="2">
    <source>
        <dbReference type="ARBA" id="ARBA00022771"/>
    </source>
</evidence>
<feature type="region of interest" description="Disordered" evidence="5">
    <location>
        <begin position="586"/>
        <end position="614"/>
    </location>
</feature>
<feature type="compositionally biased region" description="Basic and acidic residues" evidence="5">
    <location>
        <begin position="142"/>
        <end position="157"/>
    </location>
</feature>
<feature type="compositionally biased region" description="Polar residues" evidence="5">
    <location>
        <begin position="187"/>
        <end position="203"/>
    </location>
</feature>
<protein>
    <recommendedName>
        <fullName evidence="6">C3H1-type domain-containing protein</fullName>
    </recommendedName>
</protein>
<feature type="region of interest" description="Disordered" evidence="5">
    <location>
        <begin position="332"/>
        <end position="351"/>
    </location>
</feature>
<feature type="domain" description="C3H1-type" evidence="6">
    <location>
        <begin position="34"/>
        <end position="61"/>
    </location>
</feature>
<keyword evidence="8" id="KW-1185">Reference proteome</keyword>
<evidence type="ECO:0000313" key="7">
    <source>
        <dbReference type="EMBL" id="KIM21776.1"/>
    </source>
</evidence>
<dbReference type="InterPro" id="IPR045072">
    <property type="entry name" value="MKRN-like"/>
</dbReference>
<dbReference type="PANTHER" id="PTHR11224">
    <property type="entry name" value="MAKORIN-RELATED"/>
    <property type="match status" value="1"/>
</dbReference>
<dbReference type="SMART" id="SM00356">
    <property type="entry name" value="ZnF_C3H1"/>
    <property type="match status" value="2"/>
</dbReference>
<organism evidence="7 8">
    <name type="scientific">Serendipita vermifera MAFF 305830</name>
    <dbReference type="NCBI Taxonomy" id="933852"/>
    <lineage>
        <taxon>Eukaryota</taxon>
        <taxon>Fungi</taxon>
        <taxon>Dikarya</taxon>
        <taxon>Basidiomycota</taxon>
        <taxon>Agaricomycotina</taxon>
        <taxon>Agaricomycetes</taxon>
        <taxon>Sebacinales</taxon>
        <taxon>Serendipitaceae</taxon>
        <taxon>Serendipita</taxon>
    </lineage>
</organism>
<dbReference type="GO" id="GO:0008270">
    <property type="term" value="F:zinc ion binding"/>
    <property type="evidence" value="ECO:0007669"/>
    <property type="project" value="UniProtKB-KW"/>
</dbReference>
<keyword evidence="1 4" id="KW-0479">Metal-binding</keyword>
<feature type="compositionally biased region" description="Basic and acidic residues" evidence="5">
    <location>
        <begin position="14"/>
        <end position="31"/>
    </location>
</feature>
<sequence>MTDRQDDYDASFHGTDDTRNGKGSKDKDVDPASKLSHVPCKFFRVGGCTAGNNCPFSHSMVERGAPKETCQWYIKGNCKFGHKCALAHLLPGQPIAMDRKNKKAAQLNNQANANNQGGSDGTKNANNRRGKGGSAATGSTNGREKDRNGESKPDRPTPKPAGNLTATAPVAPSEPSEKSAGDGPQLVSPQQSEATPTTNTVQQDLLPHGPAADTFPSPTASQARPTAAKRFSAGRNGSSDLGYGPIGSPPNITQITNIRPSYPSNNAHNHFSPSTSPPTNHIQPSTSPFAHGEGSQQFFGAYVRGAGERPEQSPIAIQRGPWRQPLVAAERNENAVASDEDDYEDFVPSSLNDLLTPEERQRRLSRSGGSRNVVDLGAEGSVGNIGLGAAVGSMGMGNHRYSRSVPAARLLEAAQVWKDDRDPASISVASLSYRSTGMSDGFSPSHLQLATSNASGAFLHGPHYTRNGHVPVNSTTSHLTRQILSQSYEETDVLGAVPSLSTRGGRYESPYSIQAVNRATQLGGDALSPTSRALKTHAPGQSLPQGLAAGLSRLHFAPPGVGGSQQNGLQKVPGFGVGANEGGTAGMTSGGLGKPTGVRSPLRSQFLGNGANAVGTPPDGGRVLSFGGLPALSNALSSSPAGAGAVRPSWLQQQQQNVGLMAPPPPKVGTGLGGGLGMGGVGVGIGGGGRKPVHDADDDLFALDDLEG</sequence>
<dbReference type="InterPro" id="IPR000571">
    <property type="entry name" value="Znf_CCCH"/>
</dbReference>
<dbReference type="GO" id="GO:0061630">
    <property type="term" value="F:ubiquitin protein ligase activity"/>
    <property type="evidence" value="ECO:0007669"/>
    <property type="project" value="InterPro"/>
</dbReference>
<dbReference type="Pfam" id="PF00642">
    <property type="entry name" value="zf-CCCH"/>
    <property type="match status" value="1"/>
</dbReference>
<dbReference type="Pfam" id="PF14608">
    <property type="entry name" value="zf-CCCH_2"/>
    <property type="match status" value="1"/>
</dbReference>
<evidence type="ECO:0000256" key="3">
    <source>
        <dbReference type="ARBA" id="ARBA00022833"/>
    </source>
</evidence>
<dbReference type="HOGENOM" id="CLU_389875_0_0_1"/>
<dbReference type="STRING" id="933852.A0A0C3AR81"/>
<evidence type="ECO:0000256" key="5">
    <source>
        <dbReference type="SAM" id="MobiDB-lite"/>
    </source>
</evidence>
<reference evidence="7 8" key="1">
    <citation type="submission" date="2014-04" db="EMBL/GenBank/DDBJ databases">
        <authorList>
            <consortium name="DOE Joint Genome Institute"/>
            <person name="Kuo A."/>
            <person name="Zuccaro A."/>
            <person name="Kohler A."/>
            <person name="Nagy L.G."/>
            <person name="Floudas D."/>
            <person name="Copeland A."/>
            <person name="Barry K.W."/>
            <person name="Cichocki N."/>
            <person name="Veneault-Fourrey C."/>
            <person name="LaButti K."/>
            <person name="Lindquist E.A."/>
            <person name="Lipzen A."/>
            <person name="Lundell T."/>
            <person name="Morin E."/>
            <person name="Murat C."/>
            <person name="Sun H."/>
            <person name="Tunlid A."/>
            <person name="Henrissat B."/>
            <person name="Grigoriev I.V."/>
            <person name="Hibbett D.S."/>
            <person name="Martin F."/>
            <person name="Nordberg H.P."/>
            <person name="Cantor M.N."/>
            <person name="Hua S.X."/>
        </authorList>
    </citation>
    <scope>NUCLEOTIDE SEQUENCE [LARGE SCALE GENOMIC DNA]</scope>
    <source>
        <strain evidence="7 8">MAFF 305830</strain>
    </source>
</reference>
<evidence type="ECO:0000259" key="6">
    <source>
        <dbReference type="PROSITE" id="PS50103"/>
    </source>
</evidence>
<dbReference type="EMBL" id="KN824372">
    <property type="protein sequence ID" value="KIM21776.1"/>
    <property type="molecule type" value="Genomic_DNA"/>
</dbReference>
<dbReference type="AlphaFoldDB" id="A0A0C3AR81"/>
<evidence type="ECO:0000313" key="8">
    <source>
        <dbReference type="Proteomes" id="UP000054097"/>
    </source>
</evidence>
<accession>A0A0C3AR81</accession>
<evidence type="ECO:0000256" key="1">
    <source>
        <dbReference type="ARBA" id="ARBA00022723"/>
    </source>
</evidence>
<feature type="zinc finger region" description="C3H1-type" evidence="4">
    <location>
        <begin position="34"/>
        <end position="61"/>
    </location>
</feature>
<dbReference type="GO" id="GO:0000209">
    <property type="term" value="P:protein polyubiquitination"/>
    <property type="evidence" value="ECO:0007669"/>
    <property type="project" value="InterPro"/>
</dbReference>
<dbReference type="OrthoDB" id="411372at2759"/>
<feature type="domain" description="C3H1-type" evidence="6">
    <location>
        <begin position="64"/>
        <end position="91"/>
    </location>
</feature>
<evidence type="ECO:0000256" key="4">
    <source>
        <dbReference type="PROSITE-ProRule" id="PRU00723"/>
    </source>
</evidence>
<dbReference type="Proteomes" id="UP000054097">
    <property type="component" value="Unassembled WGS sequence"/>
</dbReference>
<dbReference type="SUPFAM" id="SSF90229">
    <property type="entry name" value="CCCH zinc finger"/>
    <property type="match status" value="1"/>
</dbReference>
<keyword evidence="2 4" id="KW-0863">Zinc-finger</keyword>
<feature type="region of interest" description="Disordered" evidence="5">
    <location>
        <begin position="1"/>
        <end position="32"/>
    </location>
</feature>